<keyword evidence="2" id="KW-1185">Reference proteome</keyword>
<evidence type="ECO:0008006" key="3">
    <source>
        <dbReference type="Google" id="ProtNLM"/>
    </source>
</evidence>
<sequence>MKLYVTDIEGRKHYLKTIAKSRGELYRQLGGSNFQVGGVIYNINQVKAEKDTDQTSLGAVIGGAVGAFAGIPGFLAGAAIGGALGYQDDKKEIEQVNLFNTEIL</sequence>
<proteinExistence type="predicted"/>
<dbReference type="RefSeq" id="WP_386721254.1">
    <property type="nucleotide sequence ID" value="NZ_JBHRSZ010000004.1"/>
</dbReference>
<evidence type="ECO:0000313" key="1">
    <source>
        <dbReference type="EMBL" id="MFC3151805.1"/>
    </source>
</evidence>
<evidence type="ECO:0000313" key="2">
    <source>
        <dbReference type="Proteomes" id="UP001595476"/>
    </source>
</evidence>
<reference evidence="2" key="1">
    <citation type="journal article" date="2019" name="Int. J. Syst. Evol. Microbiol.">
        <title>The Global Catalogue of Microorganisms (GCM) 10K type strain sequencing project: providing services to taxonomists for standard genome sequencing and annotation.</title>
        <authorList>
            <consortium name="The Broad Institute Genomics Platform"/>
            <consortium name="The Broad Institute Genome Sequencing Center for Infectious Disease"/>
            <person name="Wu L."/>
            <person name="Ma J."/>
        </authorList>
    </citation>
    <scope>NUCLEOTIDE SEQUENCE [LARGE SCALE GENOMIC DNA]</scope>
    <source>
        <strain evidence="2">KCTC 52438</strain>
    </source>
</reference>
<organism evidence="1 2">
    <name type="scientific">Litoribrevibacter euphylliae</name>
    <dbReference type="NCBI Taxonomy" id="1834034"/>
    <lineage>
        <taxon>Bacteria</taxon>
        <taxon>Pseudomonadati</taxon>
        <taxon>Pseudomonadota</taxon>
        <taxon>Gammaproteobacteria</taxon>
        <taxon>Oceanospirillales</taxon>
        <taxon>Oceanospirillaceae</taxon>
        <taxon>Litoribrevibacter</taxon>
    </lineage>
</organism>
<comment type="caution">
    <text evidence="1">The sequence shown here is derived from an EMBL/GenBank/DDBJ whole genome shotgun (WGS) entry which is preliminary data.</text>
</comment>
<name>A0ABV7HI42_9GAMM</name>
<protein>
    <recommendedName>
        <fullName evidence="3">Glycine zipper domain-containing protein</fullName>
    </recommendedName>
</protein>
<dbReference type="Proteomes" id="UP001595476">
    <property type="component" value="Unassembled WGS sequence"/>
</dbReference>
<dbReference type="EMBL" id="JBHRSZ010000004">
    <property type="protein sequence ID" value="MFC3151805.1"/>
    <property type="molecule type" value="Genomic_DNA"/>
</dbReference>
<gene>
    <name evidence="1" type="ORF">ACFOEK_12265</name>
</gene>
<accession>A0ABV7HI42</accession>